<dbReference type="InterPro" id="IPR027417">
    <property type="entry name" value="P-loop_NTPase"/>
</dbReference>
<keyword evidence="1" id="KW-0808">Transferase</keyword>
<dbReference type="InterPro" id="IPR045116">
    <property type="entry name" value="Clp1/Grc3"/>
</dbReference>
<keyword evidence="3" id="KW-0418">Kinase</keyword>
<comment type="caution">
    <text evidence="6">The sequence shown here is derived from an EMBL/GenBank/DDBJ whole genome shotgun (WGS) entry which is preliminary data.</text>
</comment>
<accession>A0A7C3MIB4</accession>
<proteinExistence type="predicted"/>
<evidence type="ECO:0000256" key="4">
    <source>
        <dbReference type="ARBA" id="ARBA00022840"/>
    </source>
</evidence>
<dbReference type="EMBL" id="DTIN01000008">
    <property type="protein sequence ID" value="HFX12613.1"/>
    <property type="molecule type" value="Genomic_DNA"/>
</dbReference>
<dbReference type="GO" id="GO:0005524">
    <property type="term" value="F:ATP binding"/>
    <property type="evidence" value="ECO:0007669"/>
    <property type="project" value="UniProtKB-KW"/>
</dbReference>
<name>A0A7C3MIB4_DICTH</name>
<dbReference type="InterPro" id="IPR032319">
    <property type="entry name" value="CLP1_P"/>
</dbReference>
<evidence type="ECO:0000313" key="6">
    <source>
        <dbReference type="EMBL" id="HFX12613.1"/>
    </source>
</evidence>
<reference evidence="6" key="1">
    <citation type="journal article" date="2020" name="mSystems">
        <title>Genome- and Community-Level Interaction Insights into Carbon Utilization and Element Cycling Functions of Hydrothermarchaeota in Hydrothermal Sediment.</title>
        <authorList>
            <person name="Zhou Z."/>
            <person name="Liu Y."/>
            <person name="Xu W."/>
            <person name="Pan J."/>
            <person name="Luo Z.H."/>
            <person name="Li M."/>
        </authorList>
    </citation>
    <scope>NUCLEOTIDE SEQUENCE [LARGE SCALE GENOMIC DNA]</scope>
    <source>
        <strain evidence="6">SpSt-81</strain>
    </source>
</reference>
<evidence type="ECO:0000256" key="1">
    <source>
        <dbReference type="ARBA" id="ARBA00022679"/>
    </source>
</evidence>
<dbReference type="SUPFAM" id="SSF52540">
    <property type="entry name" value="P-loop containing nucleoside triphosphate hydrolases"/>
    <property type="match status" value="1"/>
</dbReference>
<feature type="domain" description="Clp1 P-loop" evidence="5">
    <location>
        <begin position="26"/>
        <end position="203"/>
    </location>
</feature>
<keyword evidence="2" id="KW-0547">Nucleotide-binding</keyword>
<sequence length="288" mass="33058">MFHIPIEWEETARELLNKKGTILVLGLTNAGKSTFVKYLADLGIQNGLKVAVINSDLGQADIGLPGTISLIYPEGELSSSENIFVDSWYFVGEITPVGKFLQVITGVRKLLDEAKEKADLIIINTCGLVQGRLGKILKYYKTSLINPDFIVGIYFLNELDSLLKIIGRFAKKVYKVPRSPYARERGPEERKEFREKRYEKYFQDSKILVFPLFLVYSIDKYVDFTKEDYRERLVGLLDKREKLLSLGIVKNIDLEKRIIYIFTPLKNPQEVKRIEIGGIKLKIIKETQ</sequence>
<evidence type="ECO:0000259" key="5">
    <source>
        <dbReference type="Pfam" id="PF16575"/>
    </source>
</evidence>
<evidence type="ECO:0000256" key="3">
    <source>
        <dbReference type="ARBA" id="ARBA00022777"/>
    </source>
</evidence>
<dbReference type="PANTHER" id="PTHR12755:SF3">
    <property type="entry name" value="POLYNUCLEOTIDE 5'-HYDROXYL-KINASE NOL9"/>
    <property type="match status" value="1"/>
</dbReference>
<dbReference type="PANTHER" id="PTHR12755">
    <property type="entry name" value="CLEAVAGE/POLYADENYLATION FACTOR IA SUBUNIT CLP1P"/>
    <property type="match status" value="1"/>
</dbReference>
<protein>
    <submittedName>
        <fullName evidence="6">AAA family ATPase</fullName>
    </submittedName>
</protein>
<dbReference type="GO" id="GO:0006396">
    <property type="term" value="P:RNA processing"/>
    <property type="evidence" value="ECO:0007669"/>
    <property type="project" value="InterPro"/>
</dbReference>
<dbReference type="AlphaFoldDB" id="A0A7C3MIB4"/>
<dbReference type="Gene3D" id="3.40.50.300">
    <property type="entry name" value="P-loop containing nucleotide triphosphate hydrolases"/>
    <property type="match status" value="1"/>
</dbReference>
<keyword evidence="4" id="KW-0067">ATP-binding</keyword>
<evidence type="ECO:0000256" key="2">
    <source>
        <dbReference type="ARBA" id="ARBA00022741"/>
    </source>
</evidence>
<organism evidence="6">
    <name type="scientific">Dictyoglomus thermophilum</name>
    <dbReference type="NCBI Taxonomy" id="14"/>
    <lineage>
        <taxon>Bacteria</taxon>
        <taxon>Pseudomonadati</taxon>
        <taxon>Dictyoglomota</taxon>
        <taxon>Dictyoglomia</taxon>
        <taxon>Dictyoglomales</taxon>
        <taxon>Dictyoglomaceae</taxon>
        <taxon>Dictyoglomus</taxon>
    </lineage>
</organism>
<dbReference type="GO" id="GO:0051731">
    <property type="term" value="F:polynucleotide 5'-hydroxyl-kinase activity"/>
    <property type="evidence" value="ECO:0007669"/>
    <property type="project" value="InterPro"/>
</dbReference>
<gene>
    <name evidence="6" type="ORF">ENW00_00400</name>
</gene>
<dbReference type="Pfam" id="PF16575">
    <property type="entry name" value="CLP1_P"/>
    <property type="match status" value="1"/>
</dbReference>